<accession>A0A085LMM2</accession>
<evidence type="ECO:0000313" key="2">
    <source>
        <dbReference type="EMBL" id="KFD46218.1"/>
    </source>
</evidence>
<keyword evidence="3" id="KW-1185">Reference proteome</keyword>
<reference evidence="2 3" key="1">
    <citation type="journal article" date="2014" name="Nat. Genet.">
        <title>Genome and transcriptome of the porcine whipworm Trichuris suis.</title>
        <authorList>
            <person name="Jex A.R."/>
            <person name="Nejsum P."/>
            <person name="Schwarz E.M."/>
            <person name="Hu L."/>
            <person name="Young N.D."/>
            <person name="Hall R.S."/>
            <person name="Korhonen P.K."/>
            <person name="Liao S."/>
            <person name="Thamsborg S."/>
            <person name="Xia J."/>
            <person name="Xu P."/>
            <person name="Wang S."/>
            <person name="Scheerlinck J.P."/>
            <person name="Hofmann A."/>
            <person name="Sternberg P.W."/>
            <person name="Wang J."/>
            <person name="Gasser R.B."/>
        </authorList>
    </citation>
    <scope>NUCLEOTIDE SEQUENCE [LARGE SCALE GENOMIC DNA]</scope>
    <source>
        <strain evidence="2">DCEP-RM93M</strain>
    </source>
</reference>
<dbReference type="Proteomes" id="UP000030764">
    <property type="component" value="Unassembled WGS sequence"/>
</dbReference>
<feature type="region of interest" description="Disordered" evidence="1">
    <location>
        <begin position="359"/>
        <end position="393"/>
    </location>
</feature>
<evidence type="ECO:0000313" key="3">
    <source>
        <dbReference type="Proteomes" id="UP000030764"/>
    </source>
</evidence>
<gene>
    <name evidence="2" type="ORF">M513_12918</name>
</gene>
<feature type="compositionally biased region" description="Basic and acidic residues" evidence="1">
    <location>
        <begin position="383"/>
        <end position="393"/>
    </location>
</feature>
<evidence type="ECO:0000256" key="1">
    <source>
        <dbReference type="SAM" id="MobiDB-lite"/>
    </source>
</evidence>
<sequence>MRALRFVPDGRLTLALSVRVHTFSIAELHVLVSPTLNRREIPLRFPKPVELTEGHRPYPGVERQDEHDEILQETPRGPSNTVELDETLFCPRKYNRGRHYGRGQWVLSGTCRETGESFVELFMNREKEDDWSKAVLLSVATRQSESRKTRKLRGEQDSGSQKWGHLQEAVNTTNHQSLPPLASFCRRAGLLFVPRAVWTSTTRTIPSGPGYVFVIGPSGHCPRGVSRSIITTTSLILKEHADLFSRGPRINVGTYSCIHFRQNQSRTACARRHCFLEFISCGVIRSNGMLLCGRPRRKWFGVKASPSSGSSLTRVSGLLFSTFSVSTTTVCSTSSVIRCPCSVVCIANFAERIRRSHAPPKCGAAETTDTHPSANNGSPGTRMSDHRSIGFFQ</sequence>
<protein>
    <submittedName>
        <fullName evidence="2">Uncharacterized protein</fullName>
    </submittedName>
</protein>
<feature type="compositionally biased region" description="Polar residues" evidence="1">
    <location>
        <begin position="370"/>
        <end position="381"/>
    </location>
</feature>
<organism evidence="2 3">
    <name type="scientific">Trichuris suis</name>
    <name type="common">pig whipworm</name>
    <dbReference type="NCBI Taxonomy" id="68888"/>
    <lineage>
        <taxon>Eukaryota</taxon>
        <taxon>Metazoa</taxon>
        <taxon>Ecdysozoa</taxon>
        <taxon>Nematoda</taxon>
        <taxon>Enoplea</taxon>
        <taxon>Dorylaimia</taxon>
        <taxon>Trichinellida</taxon>
        <taxon>Trichuridae</taxon>
        <taxon>Trichuris</taxon>
    </lineage>
</organism>
<dbReference type="EMBL" id="KL363386">
    <property type="protein sequence ID" value="KFD46218.1"/>
    <property type="molecule type" value="Genomic_DNA"/>
</dbReference>
<name>A0A085LMM2_9BILA</name>
<proteinExistence type="predicted"/>
<dbReference type="AlphaFoldDB" id="A0A085LMM2"/>